<feature type="binding site" evidence="6">
    <location>
        <position position="185"/>
    </location>
    <ligand>
        <name>FMN</name>
        <dbReference type="ChEBI" id="CHEBI:58210"/>
    </ligand>
</feature>
<keyword evidence="2 6" id="KW-0288">FMN</keyword>
<dbReference type="GO" id="GO:0004497">
    <property type="term" value="F:monooxygenase activity"/>
    <property type="evidence" value="ECO:0007669"/>
    <property type="project" value="UniProtKB-KW"/>
</dbReference>
<dbReference type="OrthoDB" id="6133319at2"/>
<sequence>MRQMKLGVFLPTGNSHLSNRRRQGRGVCGWDLSDCQRVAVKAEQAKFDAVFMRSDESLFCHSQDDESVKLLISLAHVTNRIGLVAPACCDYSDPYGLAGSFSSLAHISRGRAGWNPGTENNNDRNILTERTRDYIDLVTSLWAMWEVEDGSNDLLGVVDKSNKLDAAGMERTAYDQPVLVQNILSDRDIELAARSAEVVLVRQNNEQQARLFYSKLKEKALDFGKCPSQLKVVSCVVPVVAETTEAAHEKYHLLKESRQSEKRLESFNSELDRERTTESRLQQVLPEWFNHNGFRNASIEPIRELMEVESVLFRRLNDCDHRVVIGTATQVADQLEDWFIGEAADGFAIIPPYFPGGFDDFVDLVVPELKFRNLFRAEYEGATLRDHLGLSRPVNELAKQMIQFSLSYSFSY</sequence>
<feature type="domain" description="Luciferase-like" evidence="7">
    <location>
        <begin position="4"/>
        <end position="338"/>
    </location>
</feature>
<evidence type="ECO:0000256" key="6">
    <source>
        <dbReference type="PIRSR" id="PIRSR000337-1"/>
    </source>
</evidence>
<keyword evidence="4" id="KW-0503">Monooxygenase</keyword>
<dbReference type="Gene3D" id="3.20.20.30">
    <property type="entry name" value="Luciferase-like domain"/>
    <property type="match status" value="1"/>
</dbReference>
<organism evidence="8 9">
    <name type="scientific">Methylotuvimicrobium buryatense</name>
    <name type="common">Methylomicrobium buryatense</name>
    <dbReference type="NCBI Taxonomy" id="95641"/>
    <lineage>
        <taxon>Bacteria</taxon>
        <taxon>Pseudomonadati</taxon>
        <taxon>Pseudomonadota</taxon>
        <taxon>Gammaproteobacteria</taxon>
        <taxon>Methylococcales</taxon>
        <taxon>Methylococcaceae</taxon>
        <taxon>Methylotuvimicrobium</taxon>
    </lineage>
</organism>
<protein>
    <submittedName>
        <fullName evidence="8">LLM class flavin-dependent oxidoreductase</fullName>
    </submittedName>
</protein>
<evidence type="ECO:0000313" key="9">
    <source>
        <dbReference type="Proteomes" id="UP000305881"/>
    </source>
</evidence>
<dbReference type="GO" id="GO:0016705">
    <property type="term" value="F:oxidoreductase activity, acting on paired donors, with incorporation or reduction of molecular oxygen"/>
    <property type="evidence" value="ECO:0007669"/>
    <property type="project" value="InterPro"/>
</dbReference>
<evidence type="ECO:0000259" key="7">
    <source>
        <dbReference type="Pfam" id="PF00296"/>
    </source>
</evidence>
<dbReference type="EMBL" id="CP035467">
    <property type="protein sequence ID" value="QCW81285.1"/>
    <property type="molecule type" value="Genomic_DNA"/>
</dbReference>
<dbReference type="SUPFAM" id="SSF51679">
    <property type="entry name" value="Bacterial luciferase-like"/>
    <property type="match status" value="1"/>
</dbReference>
<evidence type="ECO:0000256" key="4">
    <source>
        <dbReference type="ARBA" id="ARBA00023033"/>
    </source>
</evidence>
<evidence type="ECO:0000256" key="5">
    <source>
        <dbReference type="ARBA" id="ARBA00033748"/>
    </source>
</evidence>
<keyword evidence="9" id="KW-1185">Reference proteome</keyword>
<dbReference type="PANTHER" id="PTHR30011:SF16">
    <property type="entry name" value="C2H2 FINGER DOMAIN TRANSCRIPTION FACTOR (EUROFUNG)-RELATED"/>
    <property type="match status" value="1"/>
</dbReference>
<evidence type="ECO:0000256" key="1">
    <source>
        <dbReference type="ARBA" id="ARBA00022630"/>
    </source>
</evidence>
<evidence type="ECO:0000256" key="3">
    <source>
        <dbReference type="ARBA" id="ARBA00023002"/>
    </source>
</evidence>
<dbReference type="KEGG" id="mbur:EQU24_02700"/>
<dbReference type="AlphaFoldDB" id="A0A4V1IJG1"/>
<keyword evidence="1 6" id="KW-0285">Flavoprotein</keyword>
<dbReference type="STRING" id="675511.GCA_000341735_02464"/>
<evidence type="ECO:0000313" key="8">
    <source>
        <dbReference type="EMBL" id="QCW81285.1"/>
    </source>
</evidence>
<dbReference type="Pfam" id="PF00296">
    <property type="entry name" value="Bac_luciferase"/>
    <property type="match status" value="1"/>
</dbReference>
<evidence type="ECO:0000256" key="2">
    <source>
        <dbReference type="ARBA" id="ARBA00022643"/>
    </source>
</evidence>
<dbReference type="PIRSF" id="PIRSF000337">
    <property type="entry name" value="NTA_MOA"/>
    <property type="match status" value="1"/>
</dbReference>
<dbReference type="InterPro" id="IPR036661">
    <property type="entry name" value="Luciferase-like_sf"/>
</dbReference>
<gene>
    <name evidence="8" type="ORF">EQU24_02700</name>
</gene>
<keyword evidence="3" id="KW-0560">Oxidoreductase</keyword>
<dbReference type="InterPro" id="IPR011251">
    <property type="entry name" value="Luciferase-like_dom"/>
</dbReference>
<dbReference type="InterPro" id="IPR016215">
    <property type="entry name" value="NTA_MOA"/>
</dbReference>
<dbReference type="InterPro" id="IPR051260">
    <property type="entry name" value="Diverse_substr_monoxygenases"/>
</dbReference>
<proteinExistence type="inferred from homology"/>
<comment type="similarity">
    <text evidence="5">Belongs to the NtaA/SnaA/DszA monooxygenase family.</text>
</comment>
<name>A0A4V1IJG1_METBY</name>
<dbReference type="Proteomes" id="UP000305881">
    <property type="component" value="Chromosome"/>
</dbReference>
<dbReference type="PANTHER" id="PTHR30011">
    <property type="entry name" value="ALKANESULFONATE MONOOXYGENASE-RELATED"/>
    <property type="match status" value="1"/>
</dbReference>
<accession>A0A4V1IJG1</accession>
<reference evidence="9" key="1">
    <citation type="journal article" date="2019" name="J. Bacteriol.">
        <title>A Mutagenic Screen Identifies a TonB-Dependent Receptor Required for the Lanthanide Metal Switch in the Type I Methanotroph 'Methylotuvimicrobium buryatense' 5GB1C.</title>
        <authorList>
            <person name="Groom J.D."/>
            <person name="Ford S.M."/>
            <person name="Pesesky M.W."/>
            <person name="Lidstrom M.E."/>
        </authorList>
    </citation>
    <scope>NUCLEOTIDE SEQUENCE [LARGE SCALE GENOMIC DNA]</scope>
    <source>
        <strain evidence="9">5GB1C</strain>
    </source>
</reference>